<proteinExistence type="predicted"/>
<evidence type="ECO:0000313" key="2">
    <source>
        <dbReference type="Proteomes" id="UP000700596"/>
    </source>
</evidence>
<dbReference type="EMBL" id="JAGMWT010000016">
    <property type="protein sequence ID" value="KAH7115219.1"/>
    <property type="molecule type" value="Genomic_DNA"/>
</dbReference>
<sequence>MISSEIEQKTREKELYIARPETVQYSVAGHRCSAVQSGSCRLCACVEHAGGGHQLRELHLFHLFNVCPILPPCAAGSHQLSCSVEIGEAFRVLCMPCDLLEIPLTWVLAVICSWDCKPSGCWLVPVFIVIAMGHGHGMDTQYGHVCIVRGCDIVTLVWLRIFAEGRRIDSVNISCLVTAPSLLSLYLVVVAARRLFSLLLVPSRFQSILLP</sequence>
<name>A0A9P9ICZ5_9PLEO</name>
<dbReference type="AlphaFoldDB" id="A0A9P9ICZ5"/>
<evidence type="ECO:0000313" key="1">
    <source>
        <dbReference type="EMBL" id="KAH7115219.1"/>
    </source>
</evidence>
<dbReference type="Proteomes" id="UP000700596">
    <property type="component" value="Unassembled WGS sequence"/>
</dbReference>
<keyword evidence="2" id="KW-1185">Reference proteome</keyword>
<reference evidence="1" key="1">
    <citation type="journal article" date="2021" name="Nat. Commun.">
        <title>Genetic determinants of endophytism in the Arabidopsis root mycobiome.</title>
        <authorList>
            <person name="Mesny F."/>
            <person name="Miyauchi S."/>
            <person name="Thiergart T."/>
            <person name="Pickel B."/>
            <person name="Atanasova L."/>
            <person name="Karlsson M."/>
            <person name="Huettel B."/>
            <person name="Barry K.W."/>
            <person name="Haridas S."/>
            <person name="Chen C."/>
            <person name="Bauer D."/>
            <person name="Andreopoulos W."/>
            <person name="Pangilinan J."/>
            <person name="LaButti K."/>
            <person name="Riley R."/>
            <person name="Lipzen A."/>
            <person name="Clum A."/>
            <person name="Drula E."/>
            <person name="Henrissat B."/>
            <person name="Kohler A."/>
            <person name="Grigoriev I.V."/>
            <person name="Martin F.M."/>
            <person name="Hacquard S."/>
        </authorList>
    </citation>
    <scope>NUCLEOTIDE SEQUENCE</scope>
    <source>
        <strain evidence="1">MPI-CAGE-CH-0243</strain>
    </source>
</reference>
<accession>A0A9P9ICZ5</accession>
<protein>
    <submittedName>
        <fullName evidence="1">Uncharacterized protein</fullName>
    </submittedName>
</protein>
<comment type="caution">
    <text evidence="1">The sequence shown here is derived from an EMBL/GenBank/DDBJ whole genome shotgun (WGS) entry which is preliminary data.</text>
</comment>
<organism evidence="1 2">
    <name type="scientific">Dendryphion nanum</name>
    <dbReference type="NCBI Taxonomy" id="256645"/>
    <lineage>
        <taxon>Eukaryota</taxon>
        <taxon>Fungi</taxon>
        <taxon>Dikarya</taxon>
        <taxon>Ascomycota</taxon>
        <taxon>Pezizomycotina</taxon>
        <taxon>Dothideomycetes</taxon>
        <taxon>Pleosporomycetidae</taxon>
        <taxon>Pleosporales</taxon>
        <taxon>Torulaceae</taxon>
        <taxon>Dendryphion</taxon>
    </lineage>
</organism>
<gene>
    <name evidence="1" type="ORF">B0J11DRAFT_127385</name>
</gene>